<accession>A0ABT5I9T8</accession>
<dbReference type="EMBL" id="JAQQKW010000001">
    <property type="protein sequence ID" value="MDC7692787.1"/>
    <property type="molecule type" value="Genomic_DNA"/>
</dbReference>
<dbReference type="PANTHER" id="PTHR30250">
    <property type="entry name" value="PST FAMILY PREDICTED COLANIC ACID TRANSPORTER"/>
    <property type="match status" value="1"/>
</dbReference>
<feature type="transmembrane region" description="Helical" evidence="7">
    <location>
        <begin position="151"/>
        <end position="174"/>
    </location>
</feature>
<dbReference type="CDD" id="cd13127">
    <property type="entry name" value="MATE_tuaB_like"/>
    <property type="match status" value="1"/>
</dbReference>
<comment type="similarity">
    <text evidence="2">Belongs to the polysaccharide synthase family.</text>
</comment>
<evidence type="ECO:0000313" key="9">
    <source>
        <dbReference type="Proteomes" id="UP001216595"/>
    </source>
</evidence>
<protein>
    <submittedName>
        <fullName evidence="8">Lipopolysaccharide biosynthesis protein</fullName>
    </submittedName>
</protein>
<feature type="transmembrane region" description="Helical" evidence="7">
    <location>
        <begin position="180"/>
        <end position="201"/>
    </location>
</feature>
<comment type="caution">
    <text evidence="8">The sequence shown here is derived from an EMBL/GenBank/DDBJ whole genome shotgun (WGS) entry which is preliminary data.</text>
</comment>
<evidence type="ECO:0000313" key="8">
    <source>
        <dbReference type="EMBL" id="MDC7692787.1"/>
    </source>
</evidence>
<dbReference type="RefSeq" id="WP_272739569.1">
    <property type="nucleotide sequence ID" value="NZ_JAQQKW010000001.1"/>
</dbReference>
<organism evidence="8 9">
    <name type="scientific">Asticcacaulis currens</name>
    <dbReference type="NCBI Taxonomy" id="2984210"/>
    <lineage>
        <taxon>Bacteria</taxon>
        <taxon>Pseudomonadati</taxon>
        <taxon>Pseudomonadota</taxon>
        <taxon>Alphaproteobacteria</taxon>
        <taxon>Caulobacterales</taxon>
        <taxon>Caulobacteraceae</taxon>
        <taxon>Asticcacaulis</taxon>
    </lineage>
</organism>
<keyword evidence="9" id="KW-1185">Reference proteome</keyword>
<feature type="transmembrane region" description="Helical" evidence="7">
    <location>
        <begin position="454"/>
        <end position="472"/>
    </location>
</feature>
<feature type="transmembrane region" description="Helical" evidence="7">
    <location>
        <begin position="297"/>
        <end position="322"/>
    </location>
</feature>
<feature type="transmembrane region" description="Helical" evidence="7">
    <location>
        <begin position="89"/>
        <end position="116"/>
    </location>
</feature>
<feature type="transmembrane region" description="Helical" evidence="7">
    <location>
        <begin position="328"/>
        <end position="346"/>
    </location>
</feature>
<proteinExistence type="inferred from homology"/>
<gene>
    <name evidence="8" type="ORF">PQU94_00675</name>
</gene>
<keyword evidence="4 7" id="KW-0812">Transmembrane</keyword>
<dbReference type="Proteomes" id="UP001216595">
    <property type="component" value="Unassembled WGS sequence"/>
</dbReference>
<feature type="transmembrane region" description="Helical" evidence="7">
    <location>
        <begin position="421"/>
        <end position="442"/>
    </location>
</feature>
<evidence type="ECO:0000256" key="7">
    <source>
        <dbReference type="SAM" id="Phobius"/>
    </source>
</evidence>
<keyword evidence="3" id="KW-1003">Cell membrane</keyword>
<dbReference type="PANTHER" id="PTHR30250:SF10">
    <property type="entry name" value="LIPOPOLYSACCHARIDE BIOSYNTHESIS PROTEIN WZXC"/>
    <property type="match status" value="1"/>
</dbReference>
<feature type="transmembrane region" description="Helical" evidence="7">
    <location>
        <begin position="21"/>
        <end position="46"/>
    </location>
</feature>
<evidence type="ECO:0000256" key="4">
    <source>
        <dbReference type="ARBA" id="ARBA00022692"/>
    </source>
</evidence>
<feature type="transmembrane region" description="Helical" evidence="7">
    <location>
        <begin position="366"/>
        <end position="385"/>
    </location>
</feature>
<keyword evidence="5 7" id="KW-1133">Transmembrane helix</keyword>
<sequence>MSNNIFDPKITQMGDKVMSGVLFTGSSQAVKVITQIISVVLLARLISPENFGIMAMTGPVFGFITLFTDLGFGQALTQKKEVTHDDVNALFWINFGVSLVVALIVIAVAPLAGAFYHEESVTYLLIAMSALILFGTLGSIHGAITYRRMEFGLLAVLDTIGAVGGVLASIAWTFVSPTFWALYVGMVVSSLLPVITLWLTVRWLPTKPGGFAQVKSLLHFGAGVTSFNVFNYLARNLDNVLIGQKWGGVPLGLYDRAYKLLLYPLQNVTGPLSKVMLPALSRLHGDPDRYRAAFNKALALTLLATVPAVALLLVSADVLIPFVLGDEWLGVIPIFKVLAICAFIQMLNNPTGWLFLSQARTKAMSIWGLVTAITSIIAFFIGLPYGPVGVAAAYAVSEYIRTPLLWWLVTSNGRIKRRTVLGAVLPIYISVGIALAFGHFVQPLLAGMSPFFSLPLYGLLVYGTTVSAMMAFPKGRETLLAALNLGRGLSAKILRR</sequence>
<dbReference type="InterPro" id="IPR050833">
    <property type="entry name" value="Poly_Biosynth_Transport"/>
</dbReference>
<feature type="transmembrane region" description="Helical" evidence="7">
    <location>
        <begin position="122"/>
        <end position="144"/>
    </location>
</feature>
<comment type="subcellular location">
    <subcellularLocation>
        <location evidence="1">Cell membrane</location>
        <topology evidence="1">Multi-pass membrane protein</topology>
    </subcellularLocation>
</comment>
<keyword evidence="6 7" id="KW-0472">Membrane</keyword>
<evidence type="ECO:0000256" key="2">
    <source>
        <dbReference type="ARBA" id="ARBA00007430"/>
    </source>
</evidence>
<evidence type="ECO:0000256" key="1">
    <source>
        <dbReference type="ARBA" id="ARBA00004651"/>
    </source>
</evidence>
<feature type="transmembrane region" description="Helical" evidence="7">
    <location>
        <begin position="52"/>
        <end position="77"/>
    </location>
</feature>
<feature type="transmembrane region" description="Helical" evidence="7">
    <location>
        <begin position="391"/>
        <end position="409"/>
    </location>
</feature>
<evidence type="ECO:0000256" key="3">
    <source>
        <dbReference type="ARBA" id="ARBA00022475"/>
    </source>
</evidence>
<evidence type="ECO:0000256" key="5">
    <source>
        <dbReference type="ARBA" id="ARBA00022989"/>
    </source>
</evidence>
<evidence type="ECO:0000256" key="6">
    <source>
        <dbReference type="ARBA" id="ARBA00023136"/>
    </source>
</evidence>
<name>A0ABT5I9T8_9CAUL</name>
<dbReference type="Pfam" id="PF13440">
    <property type="entry name" value="Polysacc_synt_3"/>
    <property type="match status" value="1"/>
</dbReference>
<reference evidence="8 9" key="1">
    <citation type="submission" date="2023-01" db="EMBL/GenBank/DDBJ databases">
        <title>Novel species of the genus Asticcacaulis isolated from rivers.</title>
        <authorList>
            <person name="Lu H."/>
        </authorList>
    </citation>
    <scope>NUCLEOTIDE SEQUENCE [LARGE SCALE GENOMIC DNA]</scope>
    <source>
        <strain evidence="8 9">DXS10W</strain>
    </source>
</reference>